<dbReference type="Proteomes" id="UP000198836">
    <property type="component" value="Unassembled WGS sequence"/>
</dbReference>
<evidence type="ECO:0000313" key="3">
    <source>
        <dbReference type="Proteomes" id="UP000198836"/>
    </source>
</evidence>
<dbReference type="AlphaFoldDB" id="A0A1I0TUX4"/>
<dbReference type="STRING" id="332999.SAMN04488511_1159"/>
<dbReference type="OrthoDB" id="1441538at2"/>
<reference evidence="3" key="1">
    <citation type="submission" date="2016-10" db="EMBL/GenBank/DDBJ databases">
        <authorList>
            <person name="Varghese N."/>
            <person name="Submissions S."/>
        </authorList>
    </citation>
    <scope>NUCLEOTIDE SEQUENCE [LARGE SCALE GENOMIC DNA]</scope>
    <source>
        <strain evidence="3">DSM 18130</strain>
    </source>
</reference>
<proteinExistence type="predicted"/>
<dbReference type="RefSeq" id="WP_090985956.1">
    <property type="nucleotide sequence ID" value="NZ_FOJM01000015.1"/>
</dbReference>
<feature type="domain" description="Aspartyl/asparaginy/proline hydroxylase" evidence="1">
    <location>
        <begin position="12"/>
        <end position="173"/>
    </location>
</feature>
<organism evidence="2 3">
    <name type="scientific">Pedobacter suwonensis</name>
    <dbReference type="NCBI Taxonomy" id="332999"/>
    <lineage>
        <taxon>Bacteria</taxon>
        <taxon>Pseudomonadati</taxon>
        <taxon>Bacteroidota</taxon>
        <taxon>Sphingobacteriia</taxon>
        <taxon>Sphingobacteriales</taxon>
        <taxon>Sphingobacteriaceae</taxon>
        <taxon>Pedobacter</taxon>
    </lineage>
</organism>
<dbReference type="InterPro" id="IPR027443">
    <property type="entry name" value="IPNS-like_sf"/>
</dbReference>
<dbReference type="EMBL" id="FOJM01000015">
    <property type="protein sequence ID" value="SFA55644.1"/>
    <property type="molecule type" value="Genomic_DNA"/>
</dbReference>
<dbReference type="Gene3D" id="2.60.120.330">
    <property type="entry name" value="B-lactam Antibiotic, Isopenicillin N Synthase, Chain"/>
    <property type="match status" value="1"/>
</dbReference>
<keyword evidence="3" id="KW-1185">Reference proteome</keyword>
<name>A0A1I0TUX4_9SPHI</name>
<accession>A0A1I0TUX4</accession>
<dbReference type="InterPro" id="IPR007803">
    <property type="entry name" value="Asp/Arg/Pro-Hydrxlase"/>
</dbReference>
<protein>
    <submittedName>
        <fullName evidence="2">Aspartyl/Asparaginyl beta-hydroxylase</fullName>
    </submittedName>
</protein>
<dbReference type="SUPFAM" id="SSF51197">
    <property type="entry name" value="Clavaminate synthase-like"/>
    <property type="match status" value="1"/>
</dbReference>
<gene>
    <name evidence="2" type="ORF">SAMN04488511_1159</name>
</gene>
<evidence type="ECO:0000313" key="2">
    <source>
        <dbReference type="EMBL" id="SFA55644.1"/>
    </source>
</evidence>
<sequence>MICFSKLNLNINIHSLQKELNDLLNGNKWMPHYNTADYTGNWHVLPLRTPGGNADNAFADLFSHKNFEDTALLNKLPETARFLTALDCEKLSVRLLNLRRGSVIKPHRDLELSFEHGEARLHVPIFTNPQVEFYVDEDRIAMNEGDCWYINANQKHQVANHGSTDRIHLVIDCVVNDWLTKRITSGIKKTVFLKKDPETAKQVIKSLRLANTSEADDLADQMEKDLQNNLLTAKMLSFISEIGLQYQLEPITDETFLPGLKLRDGTLIIDTEKLLYPGDILHEAGHLACMPAEIRMEMSDSLPNNDLNNGGEMMAIAWSYAACIHLNIDPLIIFHDKGYKGGGQNLVDNFKKGNFFGVPLLQWNGMTYPSGQENNLSFPQMISWTCKQNMYINHTEEK</sequence>
<evidence type="ECO:0000259" key="1">
    <source>
        <dbReference type="Pfam" id="PF05118"/>
    </source>
</evidence>
<dbReference type="Pfam" id="PF05118">
    <property type="entry name" value="Asp_Arg_Hydrox"/>
    <property type="match status" value="1"/>
</dbReference>